<proteinExistence type="predicted"/>
<name>A0A0D0HFV9_9BACT</name>
<dbReference type="Proteomes" id="UP000032046">
    <property type="component" value="Unassembled WGS sequence"/>
</dbReference>
<keyword evidence="2" id="KW-1185">Reference proteome</keyword>
<accession>A0A0D0HFV9</accession>
<organism evidence="1 2">
    <name type="scientific">Prevotella pectinovora</name>
    <dbReference type="NCBI Taxonomy" id="1602169"/>
    <lineage>
        <taxon>Bacteria</taxon>
        <taxon>Pseudomonadati</taxon>
        <taxon>Bacteroidota</taxon>
        <taxon>Bacteroidia</taxon>
        <taxon>Bacteroidales</taxon>
        <taxon>Prevotellaceae</taxon>
        <taxon>Prevotella</taxon>
    </lineage>
</organism>
<dbReference type="AlphaFoldDB" id="A0A0D0HFV9"/>
<gene>
    <name evidence="1" type="ORF">ST44_00800</name>
</gene>
<comment type="caution">
    <text evidence="1">The sequence shown here is derived from an EMBL/GenBank/DDBJ whole genome shotgun (WGS) entry which is preliminary data.</text>
</comment>
<evidence type="ECO:0000313" key="1">
    <source>
        <dbReference type="EMBL" id="KIP64857.1"/>
    </source>
</evidence>
<dbReference type="EMBL" id="JXQK01000010">
    <property type="protein sequence ID" value="KIP64857.1"/>
    <property type="molecule type" value="Genomic_DNA"/>
</dbReference>
<sequence length="61" mass="7501">MLTLWPMEHSFYFILTDIEHYLEVPESEFPLTAKKAKSYLQNTQQWTDDIREMMWSLWSDE</sequence>
<evidence type="ECO:0000313" key="2">
    <source>
        <dbReference type="Proteomes" id="UP000032046"/>
    </source>
</evidence>
<reference evidence="1 2" key="1">
    <citation type="submission" date="2015-01" db="EMBL/GenBank/DDBJ databases">
        <title>Comparative genomics of non-oral Prevotella species.</title>
        <authorList>
            <person name="Accetto T."/>
            <person name="Nograsek B."/>
            <person name="Avgustin G."/>
        </authorList>
    </citation>
    <scope>NUCLEOTIDE SEQUENCE [LARGE SCALE GENOMIC DNA]</scope>
    <source>
        <strain evidence="1 2">P5-119</strain>
    </source>
</reference>
<dbReference type="STRING" id="1602171.ST44_00800"/>
<protein>
    <submittedName>
        <fullName evidence="1">Uncharacterized protein</fullName>
    </submittedName>
</protein>